<organism evidence="8 9">
    <name type="scientific">Nocardioides flavescens</name>
    <dbReference type="NCBI Taxonomy" id="2691959"/>
    <lineage>
        <taxon>Bacteria</taxon>
        <taxon>Bacillati</taxon>
        <taxon>Actinomycetota</taxon>
        <taxon>Actinomycetes</taxon>
        <taxon>Propionibacteriales</taxon>
        <taxon>Nocardioidaceae</taxon>
        <taxon>Nocardioides</taxon>
    </lineage>
</organism>
<dbReference type="GO" id="GO:0004540">
    <property type="term" value="F:RNA nuclease activity"/>
    <property type="evidence" value="ECO:0007669"/>
    <property type="project" value="InterPro"/>
</dbReference>
<dbReference type="SUPFAM" id="SSF88723">
    <property type="entry name" value="PIN domain-like"/>
    <property type="match status" value="1"/>
</dbReference>
<protein>
    <recommendedName>
        <fullName evidence="6">Ribonuclease VapC</fullName>
        <shortName evidence="6">RNase VapC</shortName>
        <ecNumber evidence="6">3.1.-.-</ecNumber>
    </recommendedName>
    <alternativeName>
        <fullName evidence="6">Toxin VapC</fullName>
    </alternativeName>
</protein>
<comment type="cofactor">
    <cofactor evidence="6">
        <name>Mg(2+)</name>
        <dbReference type="ChEBI" id="CHEBI:18420"/>
    </cofactor>
</comment>
<evidence type="ECO:0000256" key="1">
    <source>
        <dbReference type="ARBA" id="ARBA00022649"/>
    </source>
</evidence>
<evidence type="ECO:0000256" key="4">
    <source>
        <dbReference type="ARBA" id="ARBA00022801"/>
    </source>
</evidence>
<feature type="binding site" evidence="6">
    <location>
        <position position="5"/>
    </location>
    <ligand>
        <name>Mg(2+)</name>
        <dbReference type="ChEBI" id="CHEBI:18420"/>
    </ligand>
</feature>
<dbReference type="EMBL" id="WUEK01000011">
    <property type="protein sequence ID" value="MXG91251.1"/>
    <property type="molecule type" value="Genomic_DNA"/>
</dbReference>
<dbReference type="HAMAP" id="MF_00265">
    <property type="entry name" value="VapC_Nob1"/>
    <property type="match status" value="1"/>
</dbReference>
<evidence type="ECO:0000256" key="2">
    <source>
        <dbReference type="ARBA" id="ARBA00022722"/>
    </source>
</evidence>
<dbReference type="EC" id="3.1.-.-" evidence="6"/>
<keyword evidence="1 6" id="KW-1277">Toxin-antitoxin system</keyword>
<gene>
    <name evidence="6" type="primary">vapC</name>
    <name evidence="8" type="ORF">GRQ65_17015</name>
</gene>
<proteinExistence type="inferred from homology"/>
<evidence type="ECO:0000313" key="8">
    <source>
        <dbReference type="EMBL" id="MXG91251.1"/>
    </source>
</evidence>
<dbReference type="GO" id="GO:0045926">
    <property type="term" value="P:negative regulation of growth"/>
    <property type="evidence" value="ECO:0007669"/>
    <property type="project" value="UniProtKB-ARBA"/>
</dbReference>
<dbReference type="InterPro" id="IPR002716">
    <property type="entry name" value="PIN_dom"/>
</dbReference>
<evidence type="ECO:0000256" key="3">
    <source>
        <dbReference type="ARBA" id="ARBA00022723"/>
    </source>
</evidence>
<dbReference type="InterPro" id="IPR022907">
    <property type="entry name" value="VapC_family"/>
</dbReference>
<reference evidence="8 9" key="1">
    <citation type="submission" date="2019-12" db="EMBL/GenBank/DDBJ databases">
        <authorList>
            <person name="Kun Z."/>
        </authorList>
    </citation>
    <scope>NUCLEOTIDE SEQUENCE [LARGE SCALE GENOMIC DNA]</scope>
    <source>
        <strain evidence="8 9">YIM 123512</strain>
    </source>
</reference>
<dbReference type="GO" id="GO:0000287">
    <property type="term" value="F:magnesium ion binding"/>
    <property type="evidence" value="ECO:0007669"/>
    <property type="project" value="UniProtKB-UniRule"/>
</dbReference>
<feature type="binding site" evidence="6">
    <location>
        <position position="108"/>
    </location>
    <ligand>
        <name>Mg(2+)</name>
        <dbReference type="ChEBI" id="CHEBI:18420"/>
    </ligand>
</feature>
<accession>A0A6L7F275</accession>
<name>A0A6L7F275_9ACTN</name>
<dbReference type="NCBIfam" id="TIGR00028">
    <property type="entry name" value="Mtu_PIN_fam"/>
    <property type="match status" value="1"/>
</dbReference>
<dbReference type="InterPro" id="IPR029060">
    <property type="entry name" value="PIN-like_dom_sf"/>
</dbReference>
<dbReference type="Gene3D" id="3.40.50.1010">
    <property type="entry name" value="5'-nuclease"/>
    <property type="match status" value="1"/>
</dbReference>
<keyword evidence="2 6" id="KW-0540">Nuclease</keyword>
<sequence>MIAVDTNVLVQAHREDASHHAAAAAALARLGAGSDGWAVPWPCVHEFLAVVTHPRVYRPPSSVADAVGAIEDLAGTSDVVFLGETADHLARLGSLLTASGVVGPRVHDARIAAICLGHGVDELWTADRDFSYFPALRTRNPLVS</sequence>
<keyword evidence="3 6" id="KW-0479">Metal-binding</keyword>
<dbReference type="Pfam" id="PF01850">
    <property type="entry name" value="PIN"/>
    <property type="match status" value="1"/>
</dbReference>
<comment type="function">
    <text evidence="6">Toxic component of a toxin-antitoxin (TA) system. An RNase.</text>
</comment>
<dbReference type="RefSeq" id="WP_160879186.1">
    <property type="nucleotide sequence ID" value="NZ_WUEK01000011.1"/>
</dbReference>
<keyword evidence="4 6" id="KW-0378">Hydrolase</keyword>
<evidence type="ECO:0000313" key="9">
    <source>
        <dbReference type="Proteomes" id="UP000473325"/>
    </source>
</evidence>
<dbReference type="GO" id="GO:0016788">
    <property type="term" value="F:hydrolase activity, acting on ester bonds"/>
    <property type="evidence" value="ECO:0007669"/>
    <property type="project" value="InterPro"/>
</dbReference>
<feature type="domain" description="PIN" evidence="7">
    <location>
        <begin position="2"/>
        <end position="132"/>
    </location>
</feature>
<keyword evidence="9" id="KW-1185">Reference proteome</keyword>
<dbReference type="GO" id="GO:0090729">
    <property type="term" value="F:toxin activity"/>
    <property type="evidence" value="ECO:0007669"/>
    <property type="project" value="UniProtKB-KW"/>
</dbReference>
<dbReference type="InterPro" id="IPR006226">
    <property type="entry name" value="Mtu_PIN"/>
</dbReference>
<comment type="similarity">
    <text evidence="6">Belongs to the PINc/VapC protein family.</text>
</comment>
<dbReference type="Proteomes" id="UP000473325">
    <property type="component" value="Unassembled WGS sequence"/>
</dbReference>
<dbReference type="AlphaFoldDB" id="A0A6L7F275"/>
<keyword evidence="5 6" id="KW-0460">Magnesium</keyword>
<keyword evidence="6" id="KW-0800">Toxin</keyword>
<evidence type="ECO:0000256" key="6">
    <source>
        <dbReference type="HAMAP-Rule" id="MF_00265"/>
    </source>
</evidence>
<comment type="caution">
    <text evidence="8">The sequence shown here is derived from an EMBL/GenBank/DDBJ whole genome shotgun (WGS) entry which is preliminary data.</text>
</comment>
<evidence type="ECO:0000259" key="7">
    <source>
        <dbReference type="Pfam" id="PF01850"/>
    </source>
</evidence>
<evidence type="ECO:0000256" key="5">
    <source>
        <dbReference type="ARBA" id="ARBA00022842"/>
    </source>
</evidence>